<comment type="similarity">
    <text evidence="2 10">Belongs to the peptidase S10 family.</text>
</comment>
<sequence>MEINFHGIGLSCFLLLLQFLNRMEARRGLGPGEQDWGYVEVRKGSQMFYWLHYTTANVSAFAERPLVIWLQGGPGIASTGTGCFEQLGAIDIDGKSRESNWVQHVNVLFIDSPVGTGYSYVEPHGRYVENNTQIALDLVTFMKSFLIRHKKFESVPLHIFSESYGGKMAPEFALELHYAKERHELRCNLRSVVVGNPWTSPLDTTLAYAPYLLQLGIVDQDGYASIAAVAAELAASIYAGKWLHAMEQSSKMQEVIATYTGGVFLYNTQRPVRLDDDYRYGEDPQLRDFMLSNVTEALGLTHMPVWMAQNATVFIKLGREILKPAVHIITKLLDETQLRVGVYSGILDLLCATPGTVNWINRMQWRNKHKYMTAPRLPFRINDVLEGYQKEGGRFSMFWVYRAGHLVQQDNPAAMAHILRTITNFG</sequence>
<dbReference type="InterPro" id="IPR001563">
    <property type="entry name" value="Peptidase_S10"/>
</dbReference>
<dbReference type="OrthoDB" id="443318at2759"/>
<keyword evidence="3" id="KW-0964">Secreted</keyword>
<name>A0A6J2TGD0_DROLE</name>
<keyword evidence="6 10" id="KW-0732">Signal</keyword>
<proteinExistence type="inferred from homology"/>
<evidence type="ECO:0000256" key="7">
    <source>
        <dbReference type="ARBA" id="ARBA00022801"/>
    </source>
</evidence>
<evidence type="ECO:0000256" key="5">
    <source>
        <dbReference type="ARBA" id="ARBA00022670"/>
    </source>
</evidence>
<keyword evidence="7 10" id="KW-0378">Hydrolase</keyword>
<gene>
    <name evidence="12" type="primary">LOC115624491</name>
</gene>
<dbReference type="InterPro" id="IPR018202">
    <property type="entry name" value="Ser_caboxypep_ser_AS"/>
</dbReference>
<evidence type="ECO:0000256" key="6">
    <source>
        <dbReference type="ARBA" id="ARBA00022729"/>
    </source>
</evidence>
<accession>A0A6J2TGD0</accession>
<dbReference type="GO" id="GO:0006508">
    <property type="term" value="P:proteolysis"/>
    <property type="evidence" value="ECO:0007669"/>
    <property type="project" value="UniProtKB-KW"/>
</dbReference>
<keyword evidence="5 10" id="KW-0645">Protease</keyword>
<dbReference type="GO" id="GO:0005576">
    <property type="term" value="C:extracellular region"/>
    <property type="evidence" value="ECO:0007669"/>
    <property type="project" value="UniProtKB-SubCell"/>
</dbReference>
<feature type="signal peptide" evidence="10">
    <location>
        <begin position="1"/>
        <end position="25"/>
    </location>
</feature>
<evidence type="ECO:0000256" key="4">
    <source>
        <dbReference type="ARBA" id="ARBA00022645"/>
    </source>
</evidence>
<protein>
    <recommendedName>
        <fullName evidence="10">Carboxypeptidase</fullName>
        <ecNumber evidence="10">3.4.16.-</ecNumber>
    </recommendedName>
</protein>
<dbReference type="SUPFAM" id="SSF53474">
    <property type="entry name" value="alpha/beta-Hydrolases"/>
    <property type="match status" value="1"/>
</dbReference>
<dbReference type="PROSITE" id="PS00131">
    <property type="entry name" value="CARBOXYPEPT_SER_SER"/>
    <property type="match status" value="1"/>
</dbReference>
<keyword evidence="8" id="KW-0325">Glycoprotein</keyword>
<dbReference type="EC" id="3.4.16.-" evidence="10"/>
<dbReference type="PRINTS" id="PR00724">
    <property type="entry name" value="CRBOXYPTASEC"/>
</dbReference>
<dbReference type="GeneID" id="115624491"/>
<dbReference type="AlphaFoldDB" id="A0A6J2TGD0"/>
<evidence type="ECO:0000256" key="10">
    <source>
        <dbReference type="RuleBase" id="RU361156"/>
    </source>
</evidence>
<dbReference type="Proteomes" id="UP000504634">
    <property type="component" value="Unplaced"/>
</dbReference>
<keyword evidence="4 10" id="KW-0121">Carboxypeptidase</keyword>
<comment type="subcellular location">
    <subcellularLocation>
        <location evidence="1">Secreted</location>
    </subcellularLocation>
</comment>
<dbReference type="RefSeq" id="XP_030375054.1">
    <property type="nucleotide sequence ID" value="XM_030519194.1"/>
</dbReference>
<evidence type="ECO:0000256" key="2">
    <source>
        <dbReference type="ARBA" id="ARBA00009431"/>
    </source>
</evidence>
<dbReference type="Gene3D" id="3.40.50.1820">
    <property type="entry name" value="alpha/beta hydrolase"/>
    <property type="match status" value="1"/>
</dbReference>
<dbReference type="FunFam" id="3.40.50.1820:FF:000075">
    <property type="entry name" value="Carboxypeptidase"/>
    <property type="match status" value="1"/>
</dbReference>
<comment type="function">
    <text evidence="9">May be involved in vascular wall and kidney homeostasis.</text>
</comment>
<evidence type="ECO:0000256" key="8">
    <source>
        <dbReference type="ARBA" id="ARBA00023180"/>
    </source>
</evidence>
<dbReference type="PANTHER" id="PTHR11802:SF3">
    <property type="entry name" value="RETINOID-INDUCIBLE SERINE CARBOXYPEPTIDASE"/>
    <property type="match status" value="1"/>
</dbReference>
<evidence type="ECO:0000256" key="9">
    <source>
        <dbReference type="ARBA" id="ARBA00055847"/>
    </source>
</evidence>
<feature type="chain" id="PRO_5027135461" description="Carboxypeptidase" evidence="10">
    <location>
        <begin position="26"/>
        <end position="426"/>
    </location>
</feature>
<evidence type="ECO:0000313" key="12">
    <source>
        <dbReference type="RefSeq" id="XP_030375054.1"/>
    </source>
</evidence>
<evidence type="ECO:0000256" key="3">
    <source>
        <dbReference type="ARBA" id="ARBA00022525"/>
    </source>
</evidence>
<keyword evidence="11" id="KW-1185">Reference proteome</keyword>
<dbReference type="PANTHER" id="PTHR11802">
    <property type="entry name" value="SERINE PROTEASE FAMILY S10 SERINE CARBOXYPEPTIDASE"/>
    <property type="match status" value="1"/>
</dbReference>
<dbReference type="GO" id="GO:0004185">
    <property type="term" value="F:serine-type carboxypeptidase activity"/>
    <property type="evidence" value="ECO:0007669"/>
    <property type="project" value="UniProtKB-UniRule"/>
</dbReference>
<reference evidence="12" key="1">
    <citation type="submission" date="2025-08" db="UniProtKB">
        <authorList>
            <consortium name="RefSeq"/>
        </authorList>
    </citation>
    <scope>IDENTIFICATION</scope>
    <source>
        <strain evidence="12">11010-0011.00</strain>
        <tissue evidence="12">Whole body</tissue>
    </source>
</reference>
<dbReference type="InterPro" id="IPR029058">
    <property type="entry name" value="AB_hydrolase_fold"/>
</dbReference>
<organism evidence="11 12">
    <name type="scientific">Drosophila lebanonensis</name>
    <name type="common">Fruit fly</name>
    <name type="synonym">Scaptodrosophila lebanonensis</name>
    <dbReference type="NCBI Taxonomy" id="7225"/>
    <lineage>
        <taxon>Eukaryota</taxon>
        <taxon>Metazoa</taxon>
        <taxon>Ecdysozoa</taxon>
        <taxon>Arthropoda</taxon>
        <taxon>Hexapoda</taxon>
        <taxon>Insecta</taxon>
        <taxon>Pterygota</taxon>
        <taxon>Neoptera</taxon>
        <taxon>Endopterygota</taxon>
        <taxon>Diptera</taxon>
        <taxon>Brachycera</taxon>
        <taxon>Muscomorpha</taxon>
        <taxon>Ephydroidea</taxon>
        <taxon>Drosophilidae</taxon>
        <taxon>Scaptodrosophila</taxon>
    </lineage>
</organism>
<evidence type="ECO:0000313" key="11">
    <source>
        <dbReference type="Proteomes" id="UP000504634"/>
    </source>
</evidence>
<dbReference type="Pfam" id="PF00450">
    <property type="entry name" value="Peptidase_S10"/>
    <property type="match status" value="1"/>
</dbReference>
<evidence type="ECO:0000256" key="1">
    <source>
        <dbReference type="ARBA" id="ARBA00004613"/>
    </source>
</evidence>